<dbReference type="SUPFAM" id="SSF47413">
    <property type="entry name" value="lambda repressor-like DNA-binding domains"/>
    <property type="match status" value="1"/>
</dbReference>
<organism evidence="5 6">
    <name type="scientific">Staphylococcus condimenti</name>
    <dbReference type="NCBI Taxonomy" id="70255"/>
    <lineage>
        <taxon>Bacteria</taxon>
        <taxon>Bacillati</taxon>
        <taxon>Bacillota</taxon>
        <taxon>Bacilli</taxon>
        <taxon>Bacillales</taxon>
        <taxon>Staphylococcaceae</taxon>
        <taxon>Staphylococcus</taxon>
    </lineage>
</organism>
<dbReference type="KEGG" id="scv:A4G25_08030"/>
<dbReference type="AlphaFoldDB" id="A0A143PBE8"/>
<feature type="domain" description="HTH cro/C1-type" evidence="3">
    <location>
        <begin position="7"/>
        <end position="61"/>
    </location>
</feature>
<dbReference type="EMBL" id="CP068073">
    <property type="protein sequence ID" value="QQS82327.1"/>
    <property type="molecule type" value="Genomic_DNA"/>
</dbReference>
<dbReference type="PROSITE" id="PS50943">
    <property type="entry name" value="HTH_CROC1"/>
    <property type="match status" value="1"/>
</dbReference>
<reference evidence="5 6" key="1">
    <citation type="submission" date="2018-11" db="EMBL/GenBank/DDBJ databases">
        <title>Genomic profiling of Staphylococcus species from a Poultry farm system in KwaZulu-Natal, South Africa.</title>
        <authorList>
            <person name="Amoako D.G."/>
            <person name="Somboro A.M."/>
            <person name="Abia A.L.K."/>
            <person name="Bester L.A."/>
            <person name="Essack S.Y."/>
        </authorList>
    </citation>
    <scope>NUCLEOTIDE SEQUENCE [LARGE SCALE GENOMIC DNA]</scope>
    <source>
        <strain evidence="5 6">SA11</strain>
    </source>
</reference>
<accession>A0A143PBE8</accession>
<dbReference type="CDD" id="cd00093">
    <property type="entry name" value="HTH_XRE"/>
    <property type="match status" value="1"/>
</dbReference>
<evidence type="ECO:0000259" key="3">
    <source>
        <dbReference type="PROSITE" id="PS50943"/>
    </source>
</evidence>
<evidence type="ECO:0000313" key="7">
    <source>
        <dbReference type="Proteomes" id="UP000595942"/>
    </source>
</evidence>
<keyword evidence="2" id="KW-1133">Transmembrane helix</keyword>
<dbReference type="GeneID" id="93725301"/>
<dbReference type="PANTHER" id="PTHR46558">
    <property type="entry name" value="TRACRIPTIONAL REGULATORY PROTEIN-RELATED-RELATED"/>
    <property type="match status" value="1"/>
</dbReference>
<dbReference type="GO" id="GO:0003677">
    <property type="term" value="F:DNA binding"/>
    <property type="evidence" value="ECO:0007669"/>
    <property type="project" value="UniProtKB-KW"/>
</dbReference>
<dbReference type="EMBL" id="RQTE01000051">
    <property type="protein sequence ID" value="RZI03712.1"/>
    <property type="molecule type" value="Genomic_DNA"/>
</dbReference>
<dbReference type="SMART" id="SM00530">
    <property type="entry name" value="HTH_XRE"/>
    <property type="match status" value="1"/>
</dbReference>
<evidence type="ECO:0000256" key="1">
    <source>
        <dbReference type="ARBA" id="ARBA00023125"/>
    </source>
</evidence>
<keyword evidence="2" id="KW-0812">Transmembrane</keyword>
<dbReference type="RefSeq" id="WP_047132021.1">
    <property type="nucleotide sequence ID" value="NZ_CP015114.1"/>
</dbReference>
<protein>
    <submittedName>
        <fullName evidence="4">Helix-turn-helix transcriptional regulator</fullName>
    </submittedName>
    <submittedName>
        <fullName evidence="5">XRE family transcriptional regulator</fullName>
    </submittedName>
</protein>
<dbReference type="Proteomes" id="UP000293854">
    <property type="component" value="Unassembled WGS sequence"/>
</dbReference>
<dbReference type="InterPro" id="IPR010982">
    <property type="entry name" value="Lambda_DNA-bd_dom_sf"/>
</dbReference>
<dbReference type="Gene3D" id="1.10.260.40">
    <property type="entry name" value="lambda repressor-like DNA-binding domains"/>
    <property type="match status" value="1"/>
</dbReference>
<dbReference type="OrthoDB" id="9812495at2"/>
<keyword evidence="1" id="KW-0238">DNA-binding</keyword>
<evidence type="ECO:0000256" key="2">
    <source>
        <dbReference type="SAM" id="Phobius"/>
    </source>
</evidence>
<proteinExistence type="predicted"/>
<dbReference type="Proteomes" id="UP000595942">
    <property type="component" value="Chromosome"/>
</dbReference>
<dbReference type="Pfam" id="PF01381">
    <property type="entry name" value="HTH_3"/>
    <property type="match status" value="1"/>
</dbReference>
<dbReference type="InterPro" id="IPR001387">
    <property type="entry name" value="Cro/C1-type_HTH"/>
</dbReference>
<reference evidence="4 7" key="2">
    <citation type="submission" date="2021-01" db="EMBL/GenBank/DDBJ databases">
        <title>FDA dAtabase for Regulatory Grade micrObial Sequences (FDA-ARGOS): Supporting development and validation of Infectious Disease Dx tests.</title>
        <authorList>
            <person name="Sproer C."/>
            <person name="Gronow S."/>
            <person name="Severitt S."/>
            <person name="Schroder I."/>
            <person name="Tallon L."/>
            <person name="Sadzewicz L."/>
            <person name="Zhao X."/>
            <person name="Boylan J."/>
            <person name="Ott S."/>
            <person name="Bowen H."/>
            <person name="Vavikolanu K."/>
            <person name="Mehta A."/>
            <person name="Aluvathingal J."/>
            <person name="Nadendla S."/>
            <person name="Lowell S."/>
            <person name="Myers T."/>
            <person name="Yan Y."/>
            <person name="Sichtig H."/>
        </authorList>
    </citation>
    <scope>NUCLEOTIDE SEQUENCE [LARGE SCALE GENOMIC DNA]</scope>
    <source>
        <strain evidence="4 7">FDAARGOS_1148</strain>
    </source>
</reference>
<keyword evidence="7" id="KW-1185">Reference proteome</keyword>
<name>A0A143PBE8_9STAP</name>
<evidence type="ECO:0000313" key="6">
    <source>
        <dbReference type="Proteomes" id="UP000293854"/>
    </source>
</evidence>
<gene>
    <name evidence="5" type="ORF">EIG99_02680</name>
    <name evidence="4" type="ORF">I6J05_10495</name>
</gene>
<keyword evidence="2" id="KW-0472">Membrane</keyword>
<evidence type="ECO:0000313" key="4">
    <source>
        <dbReference type="EMBL" id="QQS82327.1"/>
    </source>
</evidence>
<dbReference type="PANTHER" id="PTHR46558:SF15">
    <property type="entry name" value="HELIX-TURN-HELIX DOMAIN PROTEIN"/>
    <property type="match status" value="1"/>
</dbReference>
<evidence type="ECO:0000313" key="5">
    <source>
        <dbReference type="EMBL" id="RZI03712.1"/>
    </source>
</evidence>
<sequence length="112" mass="12976">MQLAENIKKYRKRAGLTQEALAEKLHTTRQSVSKWEQGTLEPNLQMLLNLSELFGISLDFLVKGDENHYEDECLYKGKSQSMNFWEFISQKWWLILIILIIICGTLSQILGG</sequence>
<feature type="transmembrane region" description="Helical" evidence="2">
    <location>
        <begin position="92"/>
        <end position="110"/>
    </location>
</feature>